<protein>
    <recommendedName>
        <fullName evidence="3">V(D)J recombination-activating protein 2</fullName>
    </recommendedName>
</protein>
<keyword evidence="8" id="KW-0233">DNA recombination</keyword>
<keyword evidence="9" id="KW-0539">Nucleus</keyword>
<dbReference type="GO" id="GO:0043565">
    <property type="term" value="F:sequence-specific DNA binding"/>
    <property type="evidence" value="ECO:0007669"/>
    <property type="project" value="TreeGrafter"/>
</dbReference>
<comment type="subcellular location">
    <subcellularLocation>
        <location evidence="1">Nucleus</location>
    </subcellularLocation>
</comment>
<dbReference type="PANTHER" id="PTHR10960:SF0">
    <property type="entry name" value="V(D)J RECOMBINATION-ACTIVATING PROTEIN 2"/>
    <property type="match status" value="1"/>
</dbReference>
<dbReference type="GO" id="GO:0006325">
    <property type="term" value="P:chromatin organization"/>
    <property type="evidence" value="ECO:0007669"/>
    <property type="project" value="UniProtKB-KW"/>
</dbReference>
<dbReference type="InterPro" id="IPR011043">
    <property type="entry name" value="Gal_Oxase/kelch_b-propeller"/>
</dbReference>
<feature type="domain" description="Recombination activating protein 2 PHD" evidence="11">
    <location>
        <begin position="421"/>
        <end position="498"/>
    </location>
</feature>
<dbReference type="Gene3D" id="2.120.10.80">
    <property type="entry name" value="Kelch-type beta propeller"/>
    <property type="match status" value="1"/>
</dbReference>
<feature type="binding site" evidence="10">
    <location>
        <position position="459"/>
    </location>
    <ligand>
        <name>Zn(2+)</name>
        <dbReference type="ChEBI" id="CHEBI:29105"/>
        <label>1</label>
    </ligand>
</feature>
<keyword evidence="13" id="KW-1185">Reference proteome</keyword>
<evidence type="ECO:0000256" key="4">
    <source>
        <dbReference type="ARBA" id="ARBA00022723"/>
    </source>
</evidence>
<evidence type="ECO:0000256" key="10">
    <source>
        <dbReference type="PIRSR" id="PIRSR604321-1"/>
    </source>
</evidence>
<feature type="binding site" evidence="10">
    <location>
        <position position="426"/>
    </location>
    <ligand>
        <name>Zn(2+)</name>
        <dbReference type="ChEBI" id="CHEBI:29105"/>
        <label>1</label>
    </ligand>
</feature>
<dbReference type="AlphaFoldDB" id="A0A0Q3X643"/>
<dbReference type="InterPro" id="IPR025162">
    <property type="entry name" value="RAG2_PHD"/>
</dbReference>
<dbReference type="GO" id="GO:0008270">
    <property type="term" value="F:zinc ion binding"/>
    <property type="evidence" value="ECO:0007669"/>
    <property type="project" value="UniProtKB-KW"/>
</dbReference>
<evidence type="ECO:0000256" key="8">
    <source>
        <dbReference type="ARBA" id="ARBA00023172"/>
    </source>
</evidence>
<dbReference type="InterPro" id="IPR011011">
    <property type="entry name" value="Znf_FYVE_PHD"/>
</dbReference>
<dbReference type="FunFam" id="2.120.10.80:FF:000047">
    <property type="entry name" value="V(D)J recombination-activating protein 2"/>
    <property type="match status" value="1"/>
</dbReference>
<dbReference type="GO" id="GO:0033151">
    <property type="term" value="P:V(D)J recombination"/>
    <property type="evidence" value="ECO:0007669"/>
    <property type="project" value="TreeGrafter"/>
</dbReference>
<dbReference type="PANTHER" id="PTHR10960">
    <property type="entry name" value="V D J RECOMBINATION-ACTIVATING PROTEIN 2"/>
    <property type="match status" value="1"/>
</dbReference>
<dbReference type="CDD" id="cd15569">
    <property type="entry name" value="PHD_RAG2"/>
    <property type="match status" value="1"/>
</dbReference>
<dbReference type="InterPro" id="IPR004321">
    <property type="entry name" value="RAG2"/>
</dbReference>
<dbReference type="Pfam" id="PF03089">
    <property type="entry name" value="RAG2"/>
    <property type="match status" value="1"/>
</dbReference>
<evidence type="ECO:0000313" key="13">
    <source>
        <dbReference type="Proteomes" id="UP000051836"/>
    </source>
</evidence>
<evidence type="ECO:0000259" key="11">
    <source>
        <dbReference type="Pfam" id="PF13341"/>
    </source>
</evidence>
<evidence type="ECO:0000256" key="9">
    <source>
        <dbReference type="ARBA" id="ARBA00023242"/>
    </source>
</evidence>
<comment type="caution">
    <text evidence="12">The sequence shown here is derived from an EMBL/GenBank/DDBJ whole genome shotgun (WGS) entry which is preliminary data.</text>
</comment>
<name>A0A0Q3X643_AMAAE</name>
<keyword evidence="4 10" id="KW-0479">Metal-binding</keyword>
<keyword evidence="7" id="KW-0156">Chromatin regulator</keyword>
<dbReference type="Gene3D" id="3.30.160.290">
    <property type="entry name" value="Rag2 PHD finger"/>
    <property type="match status" value="1"/>
</dbReference>
<feature type="binding site" evidence="10">
    <location>
        <position position="488"/>
    </location>
    <ligand>
        <name>Zn(2+)</name>
        <dbReference type="ChEBI" id="CHEBI:29105"/>
        <label>1</label>
    </ligand>
</feature>
<accession>A0A0Q3X643</accession>
<sequence>MAQSADKMSLEVVSAVSNSSLFQPGFSLLNFDEHTFLFGQKGWPKRSCPTGVFLLDIKENELKMKPAFFSNDSCYLPPLRYPAICKLRDNAESDEYQYIIHGGKTPNNDLSNKMYVMSLISRNSKKPTFQCIEKDLDGDVPEARYGHTINIVHSQGKSMSVIFGGRSYTPLAQRTTEKWNSVVDCLPSVFLIDFEFGCCTSYVVPELQDGLAFHVSVARKDTIYILGGHSIQNNTRSPSLYKLKIYLPLGSPAVTCTILPGGISVSSGIVTQTSDTEFVLVGGYQSDNLKRLVCNTIVLEDSDIQIVERESPDWTPDIKHSRMWFGSDMGEGSVLLGIPGANKQLISDANYFYILRCKGEEDKEELTAQICSQTSSTEDPRDSTPFEDSEEFCFSAEANRFDVDDTDTYNEDDEEDESETGYWITCSASCNIDNNTWVPFYSTEFDKPAMILCSRGAGHWVHAQCMDLSETMLLHLSEANVKYFCNEHIDLNKGLQTPKKVVPLKKQPMKPLRKKTTMKLTSPAKKSFLRRLF</sequence>
<keyword evidence="6 10" id="KW-0862">Zinc</keyword>
<gene>
    <name evidence="12" type="ORF">AAES_23574</name>
</gene>
<evidence type="ECO:0000256" key="7">
    <source>
        <dbReference type="ARBA" id="ARBA00022853"/>
    </source>
</evidence>
<evidence type="ECO:0000256" key="1">
    <source>
        <dbReference type="ARBA" id="ARBA00004123"/>
    </source>
</evidence>
<dbReference type="OrthoDB" id="8512570at2759"/>
<keyword evidence="5" id="KW-0863">Zinc-finger</keyword>
<feature type="binding site" evidence="10">
    <location>
        <position position="485"/>
    </location>
    <ligand>
        <name>Zn(2+)</name>
        <dbReference type="ChEBI" id="CHEBI:29105"/>
        <label>1</label>
    </ligand>
</feature>
<evidence type="ECO:0000256" key="2">
    <source>
        <dbReference type="ARBA" id="ARBA00008254"/>
    </source>
</evidence>
<feature type="binding site" evidence="10">
    <location>
        <position position="465"/>
    </location>
    <ligand>
        <name>Zn(2+)</name>
        <dbReference type="ChEBI" id="CHEBI:29105"/>
        <label>1</label>
    </ligand>
</feature>
<comment type="similarity">
    <text evidence="2">Belongs to the RAG2 family.</text>
</comment>
<evidence type="ECO:0000256" key="3">
    <source>
        <dbReference type="ARBA" id="ARBA00021275"/>
    </source>
</evidence>
<evidence type="ECO:0000256" key="5">
    <source>
        <dbReference type="ARBA" id="ARBA00022771"/>
    </source>
</evidence>
<feature type="binding site" evidence="10">
    <location>
        <position position="453"/>
    </location>
    <ligand>
        <name>Zn(2+)</name>
        <dbReference type="ChEBI" id="CHEBI:29105"/>
        <label>1</label>
    </ligand>
</feature>
<dbReference type="SUPFAM" id="SSF50965">
    <property type="entry name" value="Galactose oxidase, central domain"/>
    <property type="match status" value="1"/>
</dbReference>
<dbReference type="Pfam" id="PF13341">
    <property type="entry name" value="RAG2_PHD"/>
    <property type="match status" value="1"/>
</dbReference>
<reference evidence="12 13" key="1">
    <citation type="submission" date="2015-10" db="EMBL/GenBank/DDBJ databases">
        <authorList>
            <person name="Gilbert D.G."/>
        </authorList>
    </citation>
    <scope>NUCLEOTIDE SEQUENCE [LARGE SCALE GENOMIC DNA]</scope>
    <source>
        <strain evidence="12">FVVF132</strain>
    </source>
</reference>
<proteinExistence type="inferred from homology"/>
<dbReference type="STRING" id="12930.A0A0Q3X643"/>
<dbReference type="GO" id="GO:0097519">
    <property type="term" value="C:DNA recombinase complex"/>
    <property type="evidence" value="ECO:0007669"/>
    <property type="project" value="TreeGrafter"/>
</dbReference>
<organism evidence="12 13">
    <name type="scientific">Amazona aestiva</name>
    <name type="common">Blue-fronted Amazon parrot</name>
    <dbReference type="NCBI Taxonomy" id="12930"/>
    <lineage>
        <taxon>Eukaryota</taxon>
        <taxon>Metazoa</taxon>
        <taxon>Chordata</taxon>
        <taxon>Craniata</taxon>
        <taxon>Vertebrata</taxon>
        <taxon>Euteleostomi</taxon>
        <taxon>Archelosauria</taxon>
        <taxon>Archosauria</taxon>
        <taxon>Dinosauria</taxon>
        <taxon>Saurischia</taxon>
        <taxon>Theropoda</taxon>
        <taxon>Coelurosauria</taxon>
        <taxon>Aves</taxon>
        <taxon>Neognathae</taxon>
        <taxon>Neoaves</taxon>
        <taxon>Telluraves</taxon>
        <taxon>Australaves</taxon>
        <taxon>Psittaciformes</taxon>
        <taxon>Psittacidae</taxon>
        <taxon>Amazona</taxon>
    </lineage>
</organism>
<evidence type="ECO:0000313" key="12">
    <source>
        <dbReference type="EMBL" id="KQL59178.1"/>
    </source>
</evidence>
<feature type="binding site" evidence="10">
    <location>
        <position position="430"/>
    </location>
    <ligand>
        <name>Zn(2+)</name>
        <dbReference type="ChEBI" id="CHEBI:29105"/>
        <label>1</label>
    </ligand>
</feature>
<dbReference type="Proteomes" id="UP000051836">
    <property type="component" value="Unassembled WGS sequence"/>
</dbReference>
<feature type="binding site" evidence="10">
    <location>
        <position position="462"/>
    </location>
    <ligand>
        <name>Zn(2+)</name>
        <dbReference type="ChEBI" id="CHEBI:29105"/>
        <label>1</label>
    </ligand>
</feature>
<dbReference type="SUPFAM" id="SSF57903">
    <property type="entry name" value="FYVE/PHD zinc finger"/>
    <property type="match status" value="1"/>
</dbReference>
<dbReference type="InterPro" id="IPR015915">
    <property type="entry name" value="Kelch-typ_b-propeller"/>
</dbReference>
<dbReference type="EMBL" id="LMAW01000393">
    <property type="protein sequence ID" value="KQL59178.1"/>
    <property type="molecule type" value="Genomic_DNA"/>
</dbReference>
<dbReference type="GO" id="GO:0005634">
    <property type="term" value="C:nucleus"/>
    <property type="evidence" value="ECO:0007669"/>
    <property type="project" value="UniProtKB-SubCell"/>
</dbReference>
<evidence type="ECO:0000256" key="6">
    <source>
        <dbReference type="ARBA" id="ARBA00022833"/>
    </source>
</evidence>